<name>A0ACC1JG04_9FUNG</name>
<accession>A0ACC1JG04</accession>
<organism evidence="1 2">
    <name type="scientific">Linderina macrospora</name>
    <dbReference type="NCBI Taxonomy" id="4868"/>
    <lineage>
        <taxon>Eukaryota</taxon>
        <taxon>Fungi</taxon>
        <taxon>Fungi incertae sedis</taxon>
        <taxon>Zoopagomycota</taxon>
        <taxon>Kickxellomycotina</taxon>
        <taxon>Kickxellomycetes</taxon>
        <taxon>Kickxellales</taxon>
        <taxon>Kickxellaceae</taxon>
        <taxon>Linderina</taxon>
    </lineage>
</organism>
<dbReference type="EMBL" id="JANBPW010000292">
    <property type="protein sequence ID" value="KAJ1950071.1"/>
    <property type="molecule type" value="Genomic_DNA"/>
</dbReference>
<keyword evidence="2" id="KW-1185">Reference proteome</keyword>
<gene>
    <name evidence="1" type="ORF">FBU59_000848</name>
</gene>
<proteinExistence type="predicted"/>
<evidence type="ECO:0000313" key="2">
    <source>
        <dbReference type="Proteomes" id="UP001150603"/>
    </source>
</evidence>
<dbReference type="Proteomes" id="UP001150603">
    <property type="component" value="Unassembled WGS sequence"/>
</dbReference>
<reference evidence="1" key="1">
    <citation type="submission" date="2022-07" db="EMBL/GenBank/DDBJ databases">
        <title>Phylogenomic reconstructions and comparative analyses of Kickxellomycotina fungi.</title>
        <authorList>
            <person name="Reynolds N.K."/>
            <person name="Stajich J.E."/>
            <person name="Barry K."/>
            <person name="Grigoriev I.V."/>
            <person name="Crous P."/>
            <person name="Smith M.E."/>
        </authorList>
    </citation>
    <scope>NUCLEOTIDE SEQUENCE</scope>
    <source>
        <strain evidence="1">NRRL 5244</strain>
    </source>
</reference>
<sequence>MTERNLDSRFVSEDSLDEAKKERAEAWRKAYSTDPPPSDPPTAYDPRTLYERLQEQKRKKEEEYADSHRLSKQIRLLDHEETEFLDAIDDQENEKLVAKRRQELLEVAEFQRMVAEKRVNKETPKKELPKKTTVARSLVAKIAVVAKEIPREKAAE</sequence>
<feature type="non-terminal residue" evidence="1">
    <location>
        <position position="156"/>
    </location>
</feature>
<protein>
    <submittedName>
        <fullName evidence="1">Uncharacterized protein</fullName>
    </submittedName>
</protein>
<evidence type="ECO:0000313" key="1">
    <source>
        <dbReference type="EMBL" id="KAJ1950071.1"/>
    </source>
</evidence>
<comment type="caution">
    <text evidence="1">The sequence shown here is derived from an EMBL/GenBank/DDBJ whole genome shotgun (WGS) entry which is preliminary data.</text>
</comment>